<dbReference type="EMBL" id="SDRB02005085">
    <property type="protein sequence ID" value="THG14770.1"/>
    <property type="molecule type" value="Genomic_DNA"/>
</dbReference>
<evidence type="ECO:0000313" key="1">
    <source>
        <dbReference type="EMBL" id="THG14770.1"/>
    </source>
</evidence>
<sequence>MISALISALIVGMPRIHFLHAVSQPDFASVPVSCCIDMSTSPKLTSLCNLAGSRDIDAVAARSYFDFCSFAILIFAPLPGTCVVAAAVWFNSSELHDVFSTELLLQLRSRILSLTHLISFALSL</sequence>
<evidence type="ECO:0000313" key="2">
    <source>
        <dbReference type="Proteomes" id="UP000306102"/>
    </source>
</evidence>
<proteinExistence type="predicted"/>
<name>A0A4S4EEG9_CAMSN</name>
<protein>
    <submittedName>
        <fullName evidence="1">Uncharacterized protein</fullName>
    </submittedName>
</protein>
<keyword evidence="2" id="KW-1185">Reference proteome</keyword>
<comment type="caution">
    <text evidence="1">The sequence shown here is derived from an EMBL/GenBank/DDBJ whole genome shotgun (WGS) entry which is preliminary data.</text>
</comment>
<dbReference type="Proteomes" id="UP000306102">
    <property type="component" value="Unassembled WGS sequence"/>
</dbReference>
<reference evidence="1 2" key="1">
    <citation type="journal article" date="2018" name="Proc. Natl. Acad. Sci. U.S.A.">
        <title>Draft genome sequence of Camellia sinensis var. sinensis provides insights into the evolution of the tea genome and tea quality.</title>
        <authorList>
            <person name="Wei C."/>
            <person name="Yang H."/>
            <person name="Wang S."/>
            <person name="Zhao J."/>
            <person name="Liu C."/>
            <person name="Gao L."/>
            <person name="Xia E."/>
            <person name="Lu Y."/>
            <person name="Tai Y."/>
            <person name="She G."/>
            <person name="Sun J."/>
            <person name="Cao H."/>
            <person name="Tong W."/>
            <person name="Gao Q."/>
            <person name="Li Y."/>
            <person name="Deng W."/>
            <person name="Jiang X."/>
            <person name="Wang W."/>
            <person name="Chen Q."/>
            <person name="Zhang S."/>
            <person name="Li H."/>
            <person name="Wu J."/>
            <person name="Wang P."/>
            <person name="Li P."/>
            <person name="Shi C."/>
            <person name="Zheng F."/>
            <person name="Jian J."/>
            <person name="Huang B."/>
            <person name="Shan D."/>
            <person name="Shi M."/>
            <person name="Fang C."/>
            <person name="Yue Y."/>
            <person name="Li F."/>
            <person name="Li D."/>
            <person name="Wei S."/>
            <person name="Han B."/>
            <person name="Jiang C."/>
            <person name="Yin Y."/>
            <person name="Xia T."/>
            <person name="Zhang Z."/>
            <person name="Bennetzen J.L."/>
            <person name="Zhao S."/>
            <person name="Wan X."/>
        </authorList>
    </citation>
    <scope>NUCLEOTIDE SEQUENCE [LARGE SCALE GENOMIC DNA]</scope>
    <source>
        <strain evidence="2">cv. Shuchazao</strain>
        <tissue evidence="1">Leaf</tissue>
    </source>
</reference>
<organism evidence="1 2">
    <name type="scientific">Camellia sinensis var. sinensis</name>
    <name type="common">China tea</name>
    <dbReference type="NCBI Taxonomy" id="542762"/>
    <lineage>
        <taxon>Eukaryota</taxon>
        <taxon>Viridiplantae</taxon>
        <taxon>Streptophyta</taxon>
        <taxon>Embryophyta</taxon>
        <taxon>Tracheophyta</taxon>
        <taxon>Spermatophyta</taxon>
        <taxon>Magnoliopsida</taxon>
        <taxon>eudicotyledons</taxon>
        <taxon>Gunneridae</taxon>
        <taxon>Pentapetalae</taxon>
        <taxon>asterids</taxon>
        <taxon>Ericales</taxon>
        <taxon>Theaceae</taxon>
        <taxon>Camellia</taxon>
    </lineage>
</organism>
<dbReference type="AlphaFoldDB" id="A0A4S4EEG9"/>
<accession>A0A4S4EEG9</accession>
<gene>
    <name evidence="1" type="ORF">TEA_006814</name>
</gene>